<keyword evidence="1" id="KW-1133">Transmembrane helix</keyword>
<dbReference type="Proteomes" id="UP000649617">
    <property type="component" value="Unassembled WGS sequence"/>
</dbReference>
<organism evidence="2 3">
    <name type="scientific">Symbiodinium pilosum</name>
    <name type="common">Dinoflagellate</name>
    <dbReference type="NCBI Taxonomy" id="2952"/>
    <lineage>
        <taxon>Eukaryota</taxon>
        <taxon>Sar</taxon>
        <taxon>Alveolata</taxon>
        <taxon>Dinophyceae</taxon>
        <taxon>Suessiales</taxon>
        <taxon>Symbiodiniaceae</taxon>
        <taxon>Symbiodinium</taxon>
    </lineage>
</organism>
<feature type="transmembrane region" description="Helical" evidence="1">
    <location>
        <begin position="88"/>
        <end position="108"/>
    </location>
</feature>
<evidence type="ECO:0000313" key="2">
    <source>
        <dbReference type="EMBL" id="CAE7372608.1"/>
    </source>
</evidence>
<proteinExistence type="predicted"/>
<sequence>MDEAQLLSLWETSAEAEGFDVFVSHTWVTPGYQKFLSMLLSSYWHYAMAAWLLAAVPLMILYIFDVLPMFILIRSNIDDYQVDIPCGPWIFFATFLSAICGLFGAPYVGSCFCRKSRCFYDAACVNQVDPMKRERGIYGIGGFLAVSRQLRILWSPPYLSRLWCVFEIAAYRTANPRGQIKIQPLFVERDVLAVLDQDL</sequence>
<keyword evidence="3" id="KW-1185">Reference proteome</keyword>
<evidence type="ECO:0000256" key="1">
    <source>
        <dbReference type="SAM" id="Phobius"/>
    </source>
</evidence>
<evidence type="ECO:0000313" key="3">
    <source>
        <dbReference type="Proteomes" id="UP000649617"/>
    </source>
</evidence>
<keyword evidence="1" id="KW-0812">Transmembrane</keyword>
<reference evidence="2" key="1">
    <citation type="submission" date="2021-02" db="EMBL/GenBank/DDBJ databases">
        <authorList>
            <person name="Dougan E. K."/>
            <person name="Rhodes N."/>
            <person name="Thang M."/>
            <person name="Chan C."/>
        </authorList>
    </citation>
    <scope>NUCLEOTIDE SEQUENCE</scope>
</reference>
<dbReference type="EMBL" id="CAJNIZ010015402">
    <property type="protein sequence ID" value="CAE7372608.1"/>
    <property type="molecule type" value="Genomic_DNA"/>
</dbReference>
<dbReference type="OrthoDB" id="412676at2759"/>
<comment type="caution">
    <text evidence="2">The sequence shown here is derived from an EMBL/GenBank/DDBJ whole genome shotgun (WGS) entry which is preliminary data.</text>
</comment>
<keyword evidence="1" id="KW-0472">Membrane</keyword>
<protein>
    <submittedName>
        <fullName evidence="2">Uncharacterized protein</fullName>
    </submittedName>
</protein>
<dbReference type="AlphaFoldDB" id="A0A812QBI4"/>
<feature type="transmembrane region" description="Helical" evidence="1">
    <location>
        <begin position="43"/>
        <end position="67"/>
    </location>
</feature>
<name>A0A812QBI4_SYMPI</name>
<gene>
    <name evidence="2" type="ORF">SPIL2461_LOCUS9033</name>
</gene>
<accession>A0A812QBI4</accession>